<name>A0AAV5EIU4_ELECO</name>
<evidence type="ECO:0000259" key="1">
    <source>
        <dbReference type="PROSITE" id="PS50108"/>
    </source>
</evidence>
<dbReference type="EMBL" id="BQKI01000076">
    <property type="protein sequence ID" value="GJN22668.1"/>
    <property type="molecule type" value="Genomic_DNA"/>
</dbReference>
<organism evidence="2 3">
    <name type="scientific">Eleusine coracana subsp. coracana</name>
    <dbReference type="NCBI Taxonomy" id="191504"/>
    <lineage>
        <taxon>Eukaryota</taxon>
        <taxon>Viridiplantae</taxon>
        <taxon>Streptophyta</taxon>
        <taxon>Embryophyta</taxon>
        <taxon>Tracheophyta</taxon>
        <taxon>Spermatophyta</taxon>
        <taxon>Magnoliopsida</taxon>
        <taxon>Liliopsida</taxon>
        <taxon>Poales</taxon>
        <taxon>Poaceae</taxon>
        <taxon>PACMAD clade</taxon>
        <taxon>Chloridoideae</taxon>
        <taxon>Cynodonteae</taxon>
        <taxon>Eleusininae</taxon>
        <taxon>Eleusine</taxon>
    </lineage>
</organism>
<evidence type="ECO:0000313" key="3">
    <source>
        <dbReference type="Proteomes" id="UP001054889"/>
    </source>
</evidence>
<dbReference type="InterPro" id="IPR036936">
    <property type="entry name" value="CRIB_dom_sf"/>
</dbReference>
<reference evidence="2" key="2">
    <citation type="submission" date="2021-12" db="EMBL/GenBank/DDBJ databases">
        <title>Resequencing data analysis of finger millet.</title>
        <authorList>
            <person name="Hatakeyama M."/>
            <person name="Aluri S."/>
            <person name="Balachadran M.T."/>
            <person name="Sivarajan S.R."/>
            <person name="Poveda L."/>
            <person name="Shimizu-Inatsugi R."/>
            <person name="Schlapbach R."/>
            <person name="Sreeman S.M."/>
            <person name="Shimizu K.K."/>
        </authorList>
    </citation>
    <scope>NUCLEOTIDE SEQUENCE</scope>
</reference>
<comment type="caution">
    <text evidence="2">The sequence shown here is derived from an EMBL/GenBank/DDBJ whole genome shotgun (WGS) entry which is preliminary data.</text>
</comment>
<dbReference type="InterPro" id="IPR044509">
    <property type="entry name" value="RIC2/4"/>
</dbReference>
<gene>
    <name evidence="2" type="primary">gb10256</name>
    <name evidence="2" type="ORF">PR202_gb10256</name>
</gene>
<dbReference type="AlphaFoldDB" id="A0AAV5EIU4"/>
<feature type="domain" description="CRIB" evidence="1">
    <location>
        <begin position="114"/>
        <end position="127"/>
    </location>
</feature>
<proteinExistence type="predicted"/>
<dbReference type="Pfam" id="PF00786">
    <property type="entry name" value="PBD"/>
    <property type="match status" value="1"/>
</dbReference>
<dbReference type="Proteomes" id="UP001054889">
    <property type="component" value="Unassembled WGS sequence"/>
</dbReference>
<protein>
    <recommendedName>
        <fullName evidence="1">CRIB domain-containing protein</fullName>
    </recommendedName>
</protein>
<reference evidence="2" key="1">
    <citation type="journal article" date="2018" name="DNA Res.">
        <title>Multiple hybrid de novo genome assembly of finger millet, an orphan allotetraploid crop.</title>
        <authorList>
            <person name="Hatakeyama M."/>
            <person name="Aluri S."/>
            <person name="Balachadran M.T."/>
            <person name="Sivarajan S.R."/>
            <person name="Patrignani A."/>
            <person name="Gruter S."/>
            <person name="Poveda L."/>
            <person name="Shimizu-Inatsugi R."/>
            <person name="Baeten J."/>
            <person name="Francoijs K.J."/>
            <person name="Nataraja K.N."/>
            <person name="Reddy Y.A.N."/>
            <person name="Phadnis S."/>
            <person name="Ravikumar R.L."/>
            <person name="Schlapbach R."/>
            <person name="Sreeman S.M."/>
            <person name="Shimizu K.K."/>
        </authorList>
    </citation>
    <scope>NUCLEOTIDE SEQUENCE</scope>
</reference>
<dbReference type="PROSITE" id="PS50108">
    <property type="entry name" value="CRIB"/>
    <property type="match status" value="1"/>
</dbReference>
<dbReference type="PANTHER" id="PTHR46931:SF17">
    <property type="entry name" value="OS03G0847900 PROTEIN"/>
    <property type="match status" value="1"/>
</dbReference>
<sequence length="167" mass="17621">MRASGVACDSHAYADAGLLSRGCEVHALCAKLGLEPSTPRPTRRYSCRGEAGKDVAPTRGATPCGLDEGGGEATKEKGIVTAGVQRLMKGIKSLSLMFAVYEDDDEEEEQEMVIGYPTDVQHVGHIGWDGHGGLNKVGAMGMVNAFSLPSSLSFRQLEVAMDQAAHA</sequence>
<dbReference type="CDD" id="cd00132">
    <property type="entry name" value="CRIB"/>
    <property type="match status" value="1"/>
</dbReference>
<accession>A0AAV5EIU4</accession>
<dbReference type="Gene3D" id="3.90.810.10">
    <property type="entry name" value="CRIB domain"/>
    <property type="match status" value="1"/>
</dbReference>
<dbReference type="InterPro" id="IPR000095">
    <property type="entry name" value="CRIB_dom"/>
</dbReference>
<keyword evidence="3" id="KW-1185">Reference proteome</keyword>
<dbReference type="PANTHER" id="PTHR46931">
    <property type="entry name" value="CRIB DOMAIN-CONTAINING PROTEIN RIC2"/>
    <property type="match status" value="1"/>
</dbReference>
<evidence type="ECO:0000313" key="2">
    <source>
        <dbReference type="EMBL" id="GJN22668.1"/>
    </source>
</evidence>